<dbReference type="RefSeq" id="XP_040674244.1">
    <property type="nucleotide sequence ID" value="XM_040807988.1"/>
</dbReference>
<protein>
    <recommendedName>
        <fullName evidence="3">NAD(P)-binding domain-containing protein</fullName>
    </recommendedName>
</protein>
<feature type="non-terminal residue" evidence="1">
    <location>
        <position position="1"/>
    </location>
</feature>
<dbReference type="Gene3D" id="3.40.50.720">
    <property type="entry name" value="NAD(P)-binding Rossmann-like Domain"/>
    <property type="match status" value="1"/>
</dbReference>
<dbReference type="EMBL" id="KV878140">
    <property type="protein sequence ID" value="OJJ08482.1"/>
    <property type="molecule type" value="Genomic_DNA"/>
</dbReference>
<evidence type="ECO:0000313" key="1">
    <source>
        <dbReference type="EMBL" id="OJJ08482.1"/>
    </source>
</evidence>
<name>A0A1L9Q430_ASPVE</name>
<dbReference type="VEuPathDB" id="FungiDB:ASPVEDRAFT_144479"/>
<dbReference type="AlphaFoldDB" id="A0A1L9Q430"/>
<organism evidence="1 2">
    <name type="scientific">Aspergillus versicolor CBS 583.65</name>
    <dbReference type="NCBI Taxonomy" id="1036611"/>
    <lineage>
        <taxon>Eukaryota</taxon>
        <taxon>Fungi</taxon>
        <taxon>Dikarya</taxon>
        <taxon>Ascomycota</taxon>
        <taxon>Pezizomycotina</taxon>
        <taxon>Eurotiomycetes</taxon>
        <taxon>Eurotiomycetidae</taxon>
        <taxon>Eurotiales</taxon>
        <taxon>Aspergillaceae</taxon>
        <taxon>Aspergillus</taxon>
        <taxon>Aspergillus subgen. Nidulantes</taxon>
    </lineage>
</organism>
<proteinExistence type="predicted"/>
<gene>
    <name evidence="1" type="ORF">ASPVEDRAFT_144479</name>
</gene>
<dbReference type="SUPFAM" id="SSF51735">
    <property type="entry name" value="NAD(P)-binding Rossmann-fold domains"/>
    <property type="match status" value="1"/>
</dbReference>
<keyword evidence="2" id="KW-1185">Reference proteome</keyword>
<evidence type="ECO:0000313" key="2">
    <source>
        <dbReference type="Proteomes" id="UP000184073"/>
    </source>
</evidence>
<sequence>IEYQGFSVYPETLLQRLKGSQACVWAMGVSQNRVSHEDYVKVTQDYPLAAAKALSGLSDLFKFVYVSSGGANPSPTSLTPFYGHIQGRTETTLLLLPSSGHPSLKPFSVRLRYVDPANDPSAWETITLRPDWHALETSITYGLMGPVLRLLAPAFVFPTRVVGSFITGLAMGNGESLPGDQEGVNGGGRIIWNRAMREMSGL</sequence>
<accession>A0A1L9Q430</accession>
<dbReference type="Proteomes" id="UP000184073">
    <property type="component" value="Unassembled WGS sequence"/>
</dbReference>
<dbReference type="PANTHER" id="PTHR14097">
    <property type="entry name" value="OXIDOREDUCTASE HTATIP2"/>
    <property type="match status" value="1"/>
</dbReference>
<evidence type="ECO:0008006" key="3">
    <source>
        <dbReference type="Google" id="ProtNLM"/>
    </source>
</evidence>
<reference evidence="2" key="1">
    <citation type="journal article" date="2017" name="Genome Biol.">
        <title>Comparative genomics reveals high biological diversity and specific adaptations in the industrially and medically important fungal genus Aspergillus.</title>
        <authorList>
            <person name="de Vries R.P."/>
            <person name="Riley R."/>
            <person name="Wiebenga A."/>
            <person name="Aguilar-Osorio G."/>
            <person name="Amillis S."/>
            <person name="Uchima C.A."/>
            <person name="Anderluh G."/>
            <person name="Asadollahi M."/>
            <person name="Askin M."/>
            <person name="Barry K."/>
            <person name="Battaglia E."/>
            <person name="Bayram O."/>
            <person name="Benocci T."/>
            <person name="Braus-Stromeyer S.A."/>
            <person name="Caldana C."/>
            <person name="Canovas D."/>
            <person name="Cerqueira G.C."/>
            <person name="Chen F."/>
            <person name="Chen W."/>
            <person name="Choi C."/>
            <person name="Clum A."/>
            <person name="Dos Santos R.A."/>
            <person name="Damasio A.R."/>
            <person name="Diallinas G."/>
            <person name="Emri T."/>
            <person name="Fekete E."/>
            <person name="Flipphi M."/>
            <person name="Freyberg S."/>
            <person name="Gallo A."/>
            <person name="Gournas C."/>
            <person name="Habgood R."/>
            <person name="Hainaut M."/>
            <person name="Harispe M.L."/>
            <person name="Henrissat B."/>
            <person name="Hilden K.S."/>
            <person name="Hope R."/>
            <person name="Hossain A."/>
            <person name="Karabika E."/>
            <person name="Karaffa L."/>
            <person name="Karanyi Z."/>
            <person name="Krasevec N."/>
            <person name="Kuo A."/>
            <person name="Kusch H."/>
            <person name="LaButti K."/>
            <person name="Lagendijk E.L."/>
            <person name="Lapidus A."/>
            <person name="Levasseur A."/>
            <person name="Lindquist E."/>
            <person name="Lipzen A."/>
            <person name="Logrieco A.F."/>
            <person name="MacCabe A."/>
            <person name="Maekelae M.R."/>
            <person name="Malavazi I."/>
            <person name="Melin P."/>
            <person name="Meyer V."/>
            <person name="Mielnichuk N."/>
            <person name="Miskei M."/>
            <person name="Molnar A.P."/>
            <person name="Mule G."/>
            <person name="Ngan C.Y."/>
            <person name="Orejas M."/>
            <person name="Orosz E."/>
            <person name="Ouedraogo J.P."/>
            <person name="Overkamp K.M."/>
            <person name="Park H.-S."/>
            <person name="Perrone G."/>
            <person name="Piumi F."/>
            <person name="Punt P.J."/>
            <person name="Ram A.F."/>
            <person name="Ramon A."/>
            <person name="Rauscher S."/>
            <person name="Record E."/>
            <person name="Riano-Pachon D.M."/>
            <person name="Robert V."/>
            <person name="Roehrig J."/>
            <person name="Ruller R."/>
            <person name="Salamov A."/>
            <person name="Salih N.S."/>
            <person name="Samson R.A."/>
            <person name="Sandor E."/>
            <person name="Sanguinetti M."/>
            <person name="Schuetze T."/>
            <person name="Sepcic K."/>
            <person name="Shelest E."/>
            <person name="Sherlock G."/>
            <person name="Sophianopoulou V."/>
            <person name="Squina F.M."/>
            <person name="Sun H."/>
            <person name="Susca A."/>
            <person name="Todd R.B."/>
            <person name="Tsang A."/>
            <person name="Unkles S.E."/>
            <person name="van de Wiele N."/>
            <person name="van Rossen-Uffink D."/>
            <person name="Oliveira J.V."/>
            <person name="Vesth T.C."/>
            <person name="Visser J."/>
            <person name="Yu J.-H."/>
            <person name="Zhou M."/>
            <person name="Andersen M.R."/>
            <person name="Archer D.B."/>
            <person name="Baker S.E."/>
            <person name="Benoit I."/>
            <person name="Brakhage A.A."/>
            <person name="Braus G.H."/>
            <person name="Fischer R."/>
            <person name="Frisvad J.C."/>
            <person name="Goldman G.H."/>
            <person name="Houbraken J."/>
            <person name="Oakley B."/>
            <person name="Pocsi I."/>
            <person name="Scazzocchio C."/>
            <person name="Seiboth B."/>
            <person name="vanKuyk P.A."/>
            <person name="Wortman J."/>
            <person name="Dyer P.S."/>
            <person name="Grigoriev I.V."/>
        </authorList>
    </citation>
    <scope>NUCLEOTIDE SEQUENCE [LARGE SCALE GENOMIC DNA]</scope>
    <source>
        <strain evidence="2">CBS 583.65</strain>
    </source>
</reference>
<dbReference type="STRING" id="1036611.A0A1L9Q430"/>
<dbReference type="OrthoDB" id="9975943at2759"/>
<dbReference type="GeneID" id="63723499"/>
<dbReference type="PANTHER" id="PTHR14097:SF8">
    <property type="entry name" value="NAD(P)-BINDING DOMAIN-CONTAINING PROTEIN"/>
    <property type="match status" value="1"/>
</dbReference>
<dbReference type="InterPro" id="IPR036291">
    <property type="entry name" value="NAD(P)-bd_dom_sf"/>
</dbReference>